<evidence type="ECO:0000256" key="6">
    <source>
        <dbReference type="ARBA" id="ARBA00023242"/>
    </source>
</evidence>
<feature type="compositionally biased region" description="Polar residues" evidence="10">
    <location>
        <begin position="81"/>
        <end position="95"/>
    </location>
</feature>
<keyword evidence="2 7" id="KW-0489">Methyltransferase</keyword>
<dbReference type="GO" id="GO:0044027">
    <property type="term" value="P:negative regulation of gene expression via chromosomal CpG island methylation"/>
    <property type="evidence" value="ECO:0007669"/>
    <property type="project" value="TreeGrafter"/>
</dbReference>
<evidence type="ECO:0000256" key="2">
    <source>
        <dbReference type="ARBA" id="ARBA00022603"/>
    </source>
</evidence>
<evidence type="ECO:0000313" key="12">
    <source>
        <dbReference type="EMBL" id="TGO26774.1"/>
    </source>
</evidence>
<accession>A0A4Z1FPQ3</accession>
<keyword evidence="13" id="KW-1185">Reference proteome</keyword>
<keyword evidence="4 7" id="KW-0949">S-adenosyl-L-methionine</keyword>
<proteinExistence type="inferred from homology"/>
<evidence type="ECO:0000256" key="4">
    <source>
        <dbReference type="ARBA" id="ARBA00022691"/>
    </source>
</evidence>
<dbReference type="SMART" id="SM00439">
    <property type="entry name" value="BAH"/>
    <property type="match status" value="1"/>
</dbReference>
<dbReference type="PRINTS" id="PR00105">
    <property type="entry name" value="C5METTRFRASE"/>
</dbReference>
<feature type="domain" description="BAH" evidence="11">
    <location>
        <begin position="289"/>
        <end position="413"/>
    </location>
</feature>
<feature type="compositionally biased region" description="Acidic residues" evidence="10">
    <location>
        <begin position="1245"/>
        <end position="1298"/>
    </location>
</feature>
<dbReference type="PANTHER" id="PTHR10629:SF52">
    <property type="entry name" value="DNA (CYTOSINE-5)-METHYLTRANSFERASE 1"/>
    <property type="match status" value="1"/>
</dbReference>
<dbReference type="InterPro" id="IPR043151">
    <property type="entry name" value="BAH_sf"/>
</dbReference>
<organism evidence="12 13">
    <name type="scientific">Botrytis paeoniae</name>
    <dbReference type="NCBI Taxonomy" id="278948"/>
    <lineage>
        <taxon>Eukaryota</taxon>
        <taxon>Fungi</taxon>
        <taxon>Dikarya</taxon>
        <taxon>Ascomycota</taxon>
        <taxon>Pezizomycotina</taxon>
        <taxon>Leotiomycetes</taxon>
        <taxon>Helotiales</taxon>
        <taxon>Sclerotiniaceae</taxon>
        <taxon>Botrytis</taxon>
    </lineage>
</organism>
<dbReference type="PROSITE" id="PS00094">
    <property type="entry name" value="C5_MTASE_1"/>
    <property type="match status" value="1"/>
</dbReference>
<dbReference type="Proteomes" id="UP000297910">
    <property type="component" value="Unassembled WGS sequence"/>
</dbReference>
<evidence type="ECO:0000256" key="5">
    <source>
        <dbReference type="ARBA" id="ARBA00023125"/>
    </source>
</evidence>
<dbReference type="PANTHER" id="PTHR10629">
    <property type="entry name" value="CYTOSINE-SPECIFIC METHYLTRANSFERASE"/>
    <property type="match status" value="1"/>
</dbReference>
<feature type="compositionally biased region" description="Acidic residues" evidence="10">
    <location>
        <begin position="172"/>
        <end position="187"/>
    </location>
</feature>
<dbReference type="PROSITE" id="PS51679">
    <property type="entry name" value="SAM_MT_C5"/>
    <property type="match status" value="1"/>
</dbReference>
<sequence length="1349" mass="154188">MASLPGFEFRRRFARLFEINPSLTNIEAYTILEANSFDVPKTCLEIARKTQESTQEREYWVPKRVLEQLEVGERPEKKIRSSQTPEQSQPNNIINNKLPDQDVDNSKIPGEKSGEIIEIDDSDDEIGQEIVLDGEHIIVQKGADTCAMESDQAVTGSKRGFSDIEIFDELDDDNASSEGESDSETDYDSQHSRSGFDCHMRSIEKLKSTESTKPIKPIKLIKSETLATPLVLKKAGPLFHRELRPVRIDDEQTSAGSGLKEYYEEIVSAHNSAENFLCESGDNLIEYQAKCRARDSVLVQDEAENESKVHCAIIVYSYNEDEKAMAHVRYFERGCDTIIGEMASPRELFMTSRCADISKAEIRAKIRVDFHGKDVNTNDSEIDLTEEEYHRSPDRYFYRFRYDTSLQSFSEAKEIATQGEESLFEECESCAFNRVRCEENTQPLRILNWNRNQKSATGFIYKGTKYQLKDFIYFISKLTPGSKGPHPYSIGQIQNIRVTCLKGQPSVKLTVENYERYDDHFRPRRSEEIEMNIPFAIHDNRRVFRWNSKLLNTKDLDGHCFVRHIEQIGDLNSYKDLDDTFWVQEYIPHDLEKDSITVEDLKLMPKERLTYSKGNEQRLGRERKQEMNKMNGTKLNTLDIFSGAGGLSQGLHESGVVGTSYAIESDTAACETFAKNFPEAVVFNYDAGKFLERAMKIDAGPDKDISREINGNEIPSRGDIDMIVGGPPCQGWSRANRQNNPKKILKNPICPMRESIATFLSYVEFYRPKYCLLENVTGLEHHPLNGTDIPNYSSDKGLLTSGAIKFIFRVLTSLGYQCQHATLQAGAYGIPSSRKRVIFWASLPGYKLPKYPEPTNVFNRIPKDAPYIRRSAPHRPLTIQHCISDSPLWEFKNSHKEIQQTPEQESSQINRGKTIAQYLILKNQKLVGLEKQDYAYPYLCEFQRQARKSVPDQLLHNHVTGSISAKQAERVCSIPLKAGADYRRMNQALLPNNLRKESERCRKNVGYRNKKLEGRYGRLSENETFKIITTGNDQYSTNSWMLNPKLHRPYTIREIARAMGFPDSFIWDLETTRVSDALKQIGNAVPPPIARALGNELQKVLEERNTSRESEDDEDIVGQEYIAIDDQADQNLDMVEEMLDGSKTDSDEEIDDLVIAQLEREFNRSTNDQTDAESKNEDEKISDTDEEVSDDSGVDIDAYIKDQEDQEDLESDDEDEKNWNTDEEISSKGDDDSKSKDKNAQNLDIDAENPNESEVEVDEDLEDQEGQEIFEFDDEGEQNVDTDEELSGSDVDVDEDMKDQEDLVSADVEDMNENMDSEEEFLVNTRIQREERINTEGSRDDAIVIDDSE</sequence>
<dbReference type="GO" id="GO:0003677">
    <property type="term" value="F:DNA binding"/>
    <property type="evidence" value="ECO:0007669"/>
    <property type="project" value="UniProtKB-KW"/>
</dbReference>
<dbReference type="GO" id="GO:0003682">
    <property type="term" value="F:chromatin binding"/>
    <property type="evidence" value="ECO:0007669"/>
    <property type="project" value="InterPro"/>
</dbReference>
<dbReference type="PROSITE" id="PS51038">
    <property type="entry name" value="BAH"/>
    <property type="match status" value="1"/>
</dbReference>
<comment type="subcellular location">
    <subcellularLocation>
        <location evidence="1">Nucleus</location>
    </subcellularLocation>
</comment>
<comment type="caution">
    <text evidence="12">The sequence shown here is derived from an EMBL/GenBank/DDBJ whole genome shotgun (WGS) entry which is preliminary data.</text>
</comment>
<feature type="compositionally biased region" description="Acidic residues" evidence="10">
    <location>
        <begin position="1204"/>
        <end position="1216"/>
    </location>
</feature>
<evidence type="ECO:0000256" key="9">
    <source>
        <dbReference type="RuleBase" id="RU000417"/>
    </source>
</evidence>
<feature type="region of interest" description="Disordered" evidence="10">
    <location>
        <begin position="1160"/>
        <end position="1298"/>
    </location>
</feature>
<name>A0A4Z1FPQ3_9HELO</name>
<dbReference type="GO" id="GO:0032259">
    <property type="term" value="P:methylation"/>
    <property type="evidence" value="ECO:0007669"/>
    <property type="project" value="UniProtKB-KW"/>
</dbReference>
<feature type="compositionally biased region" description="Basic and acidic residues" evidence="10">
    <location>
        <begin position="1217"/>
        <end position="1239"/>
    </location>
</feature>
<reference evidence="12 13" key="1">
    <citation type="submission" date="2017-12" db="EMBL/GenBank/DDBJ databases">
        <title>Comparative genomics of Botrytis spp.</title>
        <authorList>
            <person name="Valero-Jimenez C.A."/>
            <person name="Tapia P."/>
            <person name="Veloso J."/>
            <person name="Silva-Moreno E."/>
            <person name="Staats M."/>
            <person name="Valdes J.H."/>
            <person name="Van Kan J.A.L."/>
        </authorList>
    </citation>
    <scope>NUCLEOTIDE SEQUENCE [LARGE SCALE GENOMIC DNA]</scope>
    <source>
        <strain evidence="12 13">Bp0003</strain>
    </source>
</reference>
<dbReference type="InterPro" id="IPR018117">
    <property type="entry name" value="C5_DNA_meth_AS"/>
</dbReference>
<comment type="catalytic activity">
    <reaction evidence="9">
        <text>a 2'-deoxycytidine in DNA + S-adenosyl-L-methionine = a 5-methyl-2'-deoxycytidine in DNA + S-adenosyl-L-homocysteine + H(+)</text>
        <dbReference type="Rhea" id="RHEA:13681"/>
        <dbReference type="Rhea" id="RHEA-COMP:11369"/>
        <dbReference type="Rhea" id="RHEA-COMP:11370"/>
        <dbReference type="ChEBI" id="CHEBI:15378"/>
        <dbReference type="ChEBI" id="CHEBI:57856"/>
        <dbReference type="ChEBI" id="CHEBI:59789"/>
        <dbReference type="ChEBI" id="CHEBI:85452"/>
        <dbReference type="ChEBI" id="CHEBI:85454"/>
        <dbReference type="EC" id="2.1.1.37"/>
    </reaction>
</comment>
<keyword evidence="6" id="KW-0539">Nucleus</keyword>
<feature type="region of interest" description="Disordered" evidence="10">
    <location>
        <begin position="72"/>
        <end position="110"/>
    </location>
</feature>
<evidence type="ECO:0000256" key="10">
    <source>
        <dbReference type="SAM" id="MobiDB-lite"/>
    </source>
</evidence>
<evidence type="ECO:0000256" key="8">
    <source>
        <dbReference type="RuleBase" id="RU000416"/>
    </source>
</evidence>
<dbReference type="SUPFAM" id="SSF53335">
    <property type="entry name" value="S-adenosyl-L-methionine-dependent methyltransferases"/>
    <property type="match status" value="1"/>
</dbReference>
<evidence type="ECO:0000256" key="7">
    <source>
        <dbReference type="PROSITE-ProRule" id="PRU01016"/>
    </source>
</evidence>
<feature type="active site" evidence="7">
    <location>
        <position position="729"/>
    </location>
</feature>
<keyword evidence="3 7" id="KW-0808">Transferase</keyword>
<dbReference type="Gene3D" id="3.40.50.150">
    <property type="entry name" value="Vaccinia Virus protein VP39"/>
    <property type="match status" value="1"/>
</dbReference>
<feature type="compositionally biased region" description="Acidic residues" evidence="10">
    <location>
        <begin position="1184"/>
        <end position="1194"/>
    </location>
</feature>
<feature type="region of interest" description="Disordered" evidence="10">
    <location>
        <begin position="172"/>
        <end position="195"/>
    </location>
</feature>
<dbReference type="EC" id="2.1.1.37" evidence="9"/>
<dbReference type="Gene3D" id="2.30.30.490">
    <property type="match status" value="2"/>
</dbReference>
<gene>
    <name evidence="12" type="ORF">BPAE_0053g00280</name>
</gene>
<keyword evidence="5" id="KW-0238">DNA-binding</keyword>
<protein>
    <recommendedName>
        <fullName evidence="9">Cytosine-specific methyltransferase</fullName>
        <ecNumber evidence="9">2.1.1.37</ecNumber>
    </recommendedName>
</protein>
<evidence type="ECO:0000313" key="13">
    <source>
        <dbReference type="Proteomes" id="UP000297910"/>
    </source>
</evidence>
<dbReference type="GO" id="GO:0003886">
    <property type="term" value="F:DNA (cytosine-5-)-methyltransferase activity"/>
    <property type="evidence" value="ECO:0007669"/>
    <property type="project" value="UniProtKB-EC"/>
</dbReference>
<dbReference type="Pfam" id="PF01426">
    <property type="entry name" value="BAH"/>
    <property type="match status" value="1"/>
</dbReference>
<comment type="similarity">
    <text evidence="7 8">Belongs to the class I-like SAM-binding methyltransferase superfamily. C5-methyltransferase family.</text>
</comment>
<dbReference type="InterPro" id="IPR029063">
    <property type="entry name" value="SAM-dependent_MTases_sf"/>
</dbReference>
<dbReference type="InterPro" id="IPR001525">
    <property type="entry name" value="C5_MeTfrase"/>
</dbReference>
<dbReference type="InterPro" id="IPR001025">
    <property type="entry name" value="BAH_dom"/>
</dbReference>
<dbReference type="InterPro" id="IPR050390">
    <property type="entry name" value="C5-Methyltransferase"/>
</dbReference>
<evidence type="ECO:0000259" key="11">
    <source>
        <dbReference type="PROSITE" id="PS51038"/>
    </source>
</evidence>
<dbReference type="Gene3D" id="3.90.120.10">
    <property type="entry name" value="DNA Methylase, subunit A, domain 2"/>
    <property type="match status" value="1"/>
</dbReference>
<dbReference type="GO" id="GO:0005634">
    <property type="term" value="C:nucleus"/>
    <property type="evidence" value="ECO:0007669"/>
    <property type="project" value="UniProtKB-SubCell"/>
</dbReference>
<evidence type="ECO:0000256" key="1">
    <source>
        <dbReference type="ARBA" id="ARBA00004123"/>
    </source>
</evidence>
<evidence type="ECO:0000256" key="3">
    <source>
        <dbReference type="ARBA" id="ARBA00022679"/>
    </source>
</evidence>
<dbReference type="Pfam" id="PF00145">
    <property type="entry name" value="DNA_methylase"/>
    <property type="match status" value="1"/>
</dbReference>
<dbReference type="NCBIfam" id="TIGR00675">
    <property type="entry name" value="dcm"/>
    <property type="match status" value="1"/>
</dbReference>
<feature type="compositionally biased region" description="Basic and acidic residues" evidence="10">
    <location>
        <begin position="1172"/>
        <end position="1183"/>
    </location>
</feature>
<dbReference type="EMBL" id="PQXI01000053">
    <property type="protein sequence ID" value="TGO26774.1"/>
    <property type="molecule type" value="Genomic_DNA"/>
</dbReference>